<reference evidence="1 2" key="1">
    <citation type="journal article" date="2013" name="Mar. Genomics">
        <title>Expression of sulfatases in Rhodopirellula baltica and the diversity of sulfatases in the genus Rhodopirellula.</title>
        <authorList>
            <person name="Wegner C.E."/>
            <person name="Richter-Heitmann T."/>
            <person name="Klindworth A."/>
            <person name="Klockow C."/>
            <person name="Richter M."/>
            <person name="Achstetter T."/>
            <person name="Glockner F.O."/>
            <person name="Harder J."/>
        </authorList>
    </citation>
    <scope>NUCLEOTIDE SEQUENCE [LARGE SCALE GENOMIC DNA]</scope>
    <source>
        <strain evidence="1 2">WH47</strain>
    </source>
</reference>
<dbReference type="InterPro" id="IPR038763">
    <property type="entry name" value="DHH_sf"/>
</dbReference>
<accession>F2ALU5</accession>
<comment type="caution">
    <text evidence="1">The sequence shown here is derived from an EMBL/GenBank/DDBJ whole genome shotgun (WGS) entry which is preliminary data.</text>
</comment>
<dbReference type="EMBL" id="AFAR01000038">
    <property type="protein sequence ID" value="EGF29317.1"/>
    <property type="molecule type" value="Genomic_DNA"/>
</dbReference>
<gene>
    <name evidence="1" type="ORF">RBWH47_04746</name>
</gene>
<evidence type="ECO:0000313" key="1">
    <source>
        <dbReference type="EMBL" id="EGF29317.1"/>
    </source>
</evidence>
<evidence type="ECO:0000313" key="2">
    <source>
        <dbReference type="Proteomes" id="UP000006222"/>
    </source>
</evidence>
<organism evidence="1 2">
    <name type="scientific">Rhodopirellula baltica WH47</name>
    <dbReference type="NCBI Taxonomy" id="991778"/>
    <lineage>
        <taxon>Bacteria</taxon>
        <taxon>Pseudomonadati</taxon>
        <taxon>Planctomycetota</taxon>
        <taxon>Planctomycetia</taxon>
        <taxon>Pirellulales</taxon>
        <taxon>Pirellulaceae</taxon>
        <taxon>Rhodopirellula</taxon>
    </lineage>
</organism>
<dbReference type="Proteomes" id="UP000006222">
    <property type="component" value="Unassembled WGS sequence"/>
</dbReference>
<dbReference type="PATRIC" id="fig|991778.3.peg.666"/>
<proteinExistence type="predicted"/>
<name>F2ALU5_RHOBT</name>
<dbReference type="RefSeq" id="WP_007324612.1">
    <property type="nucleotide sequence ID" value="NZ_AFAR01000038.1"/>
</dbReference>
<sequence length="321" mass="35082">MTHFDVFNGDADGICALHQLRLADPKDSTLVTGVKRDINLLKRVPASSGDSVTVLDVSLDKNRDELHRILAADVPVTYFDHHFAGDIPSSPLLSTHIDTAGNVCTGLLVNQFLSSQFLPWAVTALYGDNLHDAAKSAAEPLQLSDSQLAELEQLGTLLNYNGYGGTLEDLYFAPDELYRKVQPYADPFEFIAADTTFETLRDGFDSDMKRAASIEPKLATKSCAAFLFPNDSFSRRVSGVYSNQLARENPDRAHALLSELPSGDYLVSVRAPLTTKTGADELVRQFPTGGGRKAAAGINQLPADQLQKFLDTMQQQFAEQI</sequence>
<dbReference type="AlphaFoldDB" id="F2ALU5"/>
<dbReference type="SUPFAM" id="SSF64182">
    <property type="entry name" value="DHH phosphoesterases"/>
    <property type="match status" value="1"/>
</dbReference>
<protein>
    <submittedName>
        <fullName evidence="1">Phosphoesterase, dhha1</fullName>
    </submittedName>
</protein>